<organism evidence="2 3">
    <name type="scientific">Zophobas morio</name>
    <dbReference type="NCBI Taxonomy" id="2755281"/>
    <lineage>
        <taxon>Eukaryota</taxon>
        <taxon>Metazoa</taxon>
        <taxon>Ecdysozoa</taxon>
        <taxon>Arthropoda</taxon>
        <taxon>Hexapoda</taxon>
        <taxon>Insecta</taxon>
        <taxon>Pterygota</taxon>
        <taxon>Neoptera</taxon>
        <taxon>Endopterygota</taxon>
        <taxon>Coleoptera</taxon>
        <taxon>Polyphaga</taxon>
        <taxon>Cucujiformia</taxon>
        <taxon>Tenebrionidae</taxon>
        <taxon>Zophobas</taxon>
    </lineage>
</organism>
<dbReference type="AlphaFoldDB" id="A0AA38M2Z7"/>
<protein>
    <submittedName>
        <fullName evidence="2">Uncharacterized protein</fullName>
    </submittedName>
</protein>
<feature type="region of interest" description="Disordered" evidence="1">
    <location>
        <begin position="1"/>
        <end position="95"/>
    </location>
</feature>
<reference evidence="2" key="1">
    <citation type="journal article" date="2023" name="G3 (Bethesda)">
        <title>Whole genome assemblies of Zophobas morio and Tenebrio molitor.</title>
        <authorList>
            <person name="Kaur S."/>
            <person name="Stinson S.A."/>
            <person name="diCenzo G.C."/>
        </authorList>
    </citation>
    <scope>NUCLEOTIDE SEQUENCE</scope>
    <source>
        <strain evidence="2">QUZm001</strain>
    </source>
</reference>
<gene>
    <name evidence="2" type="ORF">Zmor_027447</name>
</gene>
<proteinExistence type="predicted"/>
<feature type="compositionally biased region" description="Basic and acidic residues" evidence="1">
    <location>
        <begin position="75"/>
        <end position="95"/>
    </location>
</feature>
<evidence type="ECO:0000313" key="2">
    <source>
        <dbReference type="EMBL" id="KAJ3640914.1"/>
    </source>
</evidence>
<feature type="compositionally biased region" description="Basic residues" evidence="1">
    <location>
        <begin position="59"/>
        <end position="74"/>
    </location>
</feature>
<comment type="caution">
    <text evidence="2">The sequence shown here is derived from an EMBL/GenBank/DDBJ whole genome shotgun (WGS) entry which is preliminary data.</text>
</comment>
<accession>A0AA38M2Z7</accession>
<evidence type="ECO:0000256" key="1">
    <source>
        <dbReference type="SAM" id="MobiDB-lite"/>
    </source>
</evidence>
<dbReference type="Proteomes" id="UP001168821">
    <property type="component" value="Unassembled WGS sequence"/>
</dbReference>
<name>A0AA38M2Z7_9CUCU</name>
<dbReference type="EMBL" id="JALNTZ010000009">
    <property type="protein sequence ID" value="KAJ3640914.1"/>
    <property type="molecule type" value="Genomic_DNA"/>
</dbReference>
<sequence>MIQREPQEREILERVTRKENVGEGQPRERDSRERQSSQSLFKNPGKVYYKKAELEKKRIQGKTMKKRMPKKKKLGRDIQDNESEKDNLRKGTRET</sequence>
<evidence type="ECO:0000313" key="3">
    <source>
        <dbReference type="Proteomes" id="UP001168821"/>
    </source>
</evidence>
<keyword evidence="3" id="KW-1185">Reference proteome</keyword>
<feature type="compositionally biased region" description="Basic and acidic residues" evidence="1">
    <location>
        <begin position="1"/>
        <end position="35"/>
    </location>
</feature>